<keyword evidence="2" id="KW-1185">Reference proteome</keyword>
<accession>A0ABW8SRX1</accession>
<organism evidence="1 2">
    <name type="scientific">Candidatus Clostridium eludens</name>
    <dbReference type="NCBI Taxonomy" id="3381663"/>
    <lineage>
        <taxon>Bacteria</taxon>
        <taxon>Bacillati</taxon>
        <taxon>Bacillota</taxon>
        <taxon>Clostridia</taxon>
        <taxon>Eubacteriales</taxon>
        <taxon>Clostridiaceae</taxon>
        <taxon>Clostridium</taxon>
    </lineage>
</organism>
<gene>
    <name evidence="1" type="ORF">ACJDU8_23405</name>
</gene>
<dbReference type="EMBL" id="JBJHZX010000063">
    <property type="protein sequence ID" value="MFL0198482.1"/>
    <property type="molecule type" value="Genomic_DNA"/>
</dbReference>
<protein>
    <submittedName>
        <fullName evidence="1">Uncharacterized protein</fullName>
    </submittedName>
</protein>
<proteinExistence type="predicted"/>
<dbReference type="Proteomes" id="UP001623660">
    <property type="component" value="Unassembled WGS sequence"/>
</dbReference>
<sequence>MNELRYLNNLHNYSKGIDLPQGWVRTSTFWLIDNNEVVGVVRIRHEEKK</sequence>
<reference evidence="1 2" key="1">
    <citation type="submission" date="2024-11" db="EMBL/GenBank/DDBJ databases">
        <authorList>
            <person name="Heng Y.C."/>
            <person name="Lim A.C.H."/>
            <person name="Lee J.K.Y."/>
            <person name="Kittelmann S."/>
        </authorList>
    </citation>
    <scope>NUCLEOTIDE SEQUENCE [LARGE SCALE GENOMIC DNA]</scope>
    <source>
        <strain evidence="1 2">WILCCON 0269</strain>
    </source>
</reference>
<comment type="caution">
    <text evidence="1">The sequence shown here is derived from an EMBL/GenBank/DDBJ whole genome shotgun (WGS) entry which is preliminary data.</text>
</comment>
<evidence type="ECO:0000313" key="2">
    <source>
        <dbReference type="Proteomes" id="UP001623660"/>
    </source>
</evidence>
<dbReference type="RefSeq" id="WP_406794592.1">
    <property type="nucleotide sequence ID" value="NZ_JBJHZX010000063.1"/>
</dbReference>
<evidence type="ECO:0000313" key="1">
    <source>
        <dbReference type="EMBL" id="MFL0198482.1"/>
    </source>
</evidence>
<name>A0ABW8SRX1_9CLOT</name>